<dbReference type="EMBL" id="CAUEEQ010071154">
    <property type="protein sequence ID" value="CAJ0965990.1"/>
    <property type="molecule type" value="Genomic_DNA"/>
</dbReference>
<evidence type="ECO:0000313" key="1">
    <source>
        <dbReference type="EMBL" id="CAJ0965990.1"/>
    </source>
</evidence>
<accession>A0ABN9MH50</accession>
<proteinExistence type="predicted"/>
<dbReference type="PANTHER" id="PTHR16049">
    <property type="entry name" value="IQ DOMAIN-CONTAINING PROTEIN C"/>
    <property type="match status" value="1"/>
</dbReference>
<organism evidence="1 2">
    <name type="scientific">Ranitomeya imitator</name>
    <name type="common">mimic poison frog</name>
    <dbReference type="NCBI Taxonomy" id="111125"/>
    <lineage>
        <taxon>Eukaryota</taxon>
        <taxon>Metazoa</taxon>
        <taxon>Chordata</taxon>
        <taxon>Craniata</taxon>
        <taxon>Vertebrata</taxon>
        <taxon>Euteleostomi</taxon>
        <taxon>Amphibia</taxon>
        <taxon>Batrachia</taxon>
        <taxon>Anura</taxon>
        <taxon>Neobatrachia</taxon>
        <taxon>Hyloidea</taxon>
        <taxon>Dendrobatidae</taxon>
        <taxon>Dendrobatinae</taxon>
        <taxon>Ranitomeya</taxon>
    </lineage>
</organism>
<dbReference type="Proteomes" id="UP001176940">
    <property type="component" value="Unassembled WGS sequence"/>
</dbReference>
<dbReference type="PANTHER" id="PTHR16049:SF8">
    <property type="entry name" value="IQ DOMAIN-CONTAINING PROTEIN C"/>
    <property type="match status" value="1"/>
</dbReference>
<evidence type="ECO:0000313" key="2">
    <source>
        <dbReference type="Proteomes" id="UP001176940"/>
    </source>
</evidence>
<sequence>MWHENEVLLRTSKCDMGRSLPYSDTIMSSFQCPEQRTDCSSWSEENVNLEITTKTANELRKLRSHLAMEMLWVQQAIASRKNYLMVRQKLGACD</sequence>
<dbReference type="InterPro" id="IPR042506">
    <property type="entry name" value="IQCC"/>
</dbReference>
<comment type="caution">
    <text evidence="1">The sequence shown here is derived from an EMBL/GenBank/DDBJ whole genome shotgun (WGS) entry which is preliminary data.</text>
</comment>
<keyword evidence="2" id="KW-1185">Reference proteome</keyword>
<protein>
    <submittedName>
        <fullName evidence="1">Uncharacterized protein</fullName>
    </submittedName>
</protein>
<reference evidence="1" key="1">
    <citation type="submission" date="2023-07" db="EMBL/GenBank/DDBJ databases">
        <authorList>
            <person name="Stuckert A."/>
        </authorList>
    </citation>
    <scope>NUCLEOTIDE SEQUENCE</scope>
</reference>
<gene>
    <name evidence="1" type="ORF">RIMI_LOCUS20829187</name>
</gene>
<name>A0ABN9MH50_9NEOB</name>